<keyword evidence="6" id="KW-0648">Protein biosynthesis</keyword>
<evidence type="ECO:0000256" key="6">
    <source>
        <dbReference type="ARBA" id="ARBA00022917"/>
    </source>
</evidence>
<dbReference type="CDD" id="cd00860">
    <property type="entry name" value="ThrRS_anticodon"/>
    <property type="match status" value="1"/>
</dbReference>
<dbReference type="InterPro" id="IPR045864">
    <property type="entry name" value="aa-tRNA-synth_II/BPL/LPL"/>
</dbReference>
<evidence type="ECO:0000256" key="1">
    <source>
        <dbReference type="ARBA" id="ARBA00008226"/>
    </source>
</evidence>
<dbReference type="EMBL" id="UINC01002027">
    <property type="protein sequence ID" value="SUZ92053.1"/>
    <property type="molecule type" value="Genomic_DNA"/>
</dbReference>
<dbReference type="InterPro" id="IPR006195">
    <property type="entry name" value="aa-tRNA-synth_II"/>
</dbReference>
<evidence type="ECO:0000313" key="10">
    <source>
        <dbReference type="EMBL" id="SUZ92053.1"/>
    </source>
</evidence>
<sequence length="456" mass="52254">MLYPDGSLELVGNAKLDRRSPLARMVGYETDKQRTAKQEPPHIKLMQQLELVDREPGSDQGNLRWYPKGVLIKRLLEEKVGRLVRSAGAMEVETPEMYDYHHPCMEKYLARFPARQYRLLSGDKPYFMRFAACFGQFLIASDAQISYRHLPLRLYELAHSSYRREKSGELAGLRRLRGFTMPDMHTLVGDLPQGLEEFGYQYRLSMEWMDSLGVPYEAAMRAQQEFFDENRDFYTGLAKLLGRPMLLELFDRRYAYFITKFEFNVVDTQGKAAAMSTVQIDVENGKRFNIEYVDHDGSRRHPYVLHTSLSGSIDRNLYALLEHAAAEMARGAKPQLPFWLAPTQLRLLPVSSTHTDHCLKLAQTFAAAGFRVDVDDRDAGIGRKVRDGEKEWVPLLAIYGEKEAASGKLALRDRTGGQSELSPEALQTLMEERQGEEPHRPLPLPVRLSLRPKFYG</sequence>
<keyword evidence="4" id="KW-0547">Nucleotide-binding</keyword>
<protein>
    <recommendedName>
        <fullName evidence="2">threonine--tRNA ligase</fullName>
        <ecNumber evidence="2">6.1.1.3</ecNumber>
    </recommendedName>
</protein>
<dbReference type="Gene3D" id="3.30.930.10">
    <property type="entry name" value="Bira Bifunctional Protein, Domain 2"/>
    <property type="match status" value="1"/>
</dbReference>
<reference evidence="10" key="1">
    <citation type="submission" date="2018-05" db="EMBL/GenBank/DDBJ databases">
        <authorList>
            <person name="Lanie J.A."/>
            <person name="Ng W.-L."/>
            <person name="Kazmierczak K.M."/>
            <person name="Andrzejewski T.M."/>
            <person name="Davidsen T.M."/>
            <person name="Wayne K.J."/>
            <person name="Tettelin H."/>
            <person name="Glass J.I."/>
            <person name="Rusch D."/>
            <person name="Podicherti R."/>
            <person name="Tsui H.-C.T."/>
            <person name="Winkler M.E."/>
        </authorList>
    </citation>
    <scope>NUCLEOTIDE SEQUENCE</scope>
</reference>
<dbReference type="InterPro" id="IPR002314">
    <property type="entry name" value="aa-tRNA-synt_IIb"/>
</dbReference>
<name>A0A381RT35_9ZZZZ</name>
<dbReference type="Pfam" id="PF00587">
    <property type="entry name" value="tRNA-synt_2b"/>
    <property type="match status" value="1"/>
</dbReference>
<dbReference type="PANTHER" id="PTHR11451">
    <property type="entry name" value="THREONINE-TRNA LIGASE"/>
    <property type="match status" value="1"/>
</dbReference>
<gene>
    <name evidence="10" type="ORF">METZ01_LOCUS44907</name>
</gene>
<feature type="domain" description="Aminoacyl-transfer RNA synthetases class-II family profile" evidence="9">
    <location>
        <begin position="41"/>
        <end position="334"/>
    </location>
</feature>
<keyword evidence="7" id="KW-0030">Aminoacyl-tRNA synthetase</keyword>
<accession>A0A381RT35</accession>
<dbReference type="GO" id="GO:0005524">
    <property type="term" value="F:ATP binding"/>
    <property type="evidence" value="ECO:0007669"/>
    <property type="project" value="UniProtKB-KW"/>
</dbReference>
<dbReference type="InterPro" id="IPR004154">
    <property type="entry name" value="Anticodon-bd"/>
</dbReference>
<dbReference type="GO" id="GO:0004829">
    <property type="term" value="F:threonine-tRNA ligase activity"/>
    <property type="evidence" value="ECO:0007669"/>
    <property type="project" value="UniProtKB-EC"/>
</dbReference>
<evidence type="ECO:0000256" key="2">
    <source>
        <dbReference type="ARBA" id="ARBA00013163"/>
    </source>
</evidence>
<dbReference type="Pfam" id="PF03129">
    <property type="entry name" value="HGTP_anticodon"/>
    <property type="match status" value="1"/>
</dbReference>
<dbReference type="AlphaFoldDB" id="A0A381RT35"/>
<evidence type="ECO:0000256" key="5">
    <source>
        <dbReference type="ARBA" id="ARBA00022840"/>
    </source>
</evidence>
<comment type="catalytic activity">
    <reaction evidence="8">
        <text>tRNA(Thr) + L-threonine + ATP = L-threonyl-tRNA(Thr) + AMP + diphosphate + H(+)</text>
        <dbReference type="Rhea" id="RHEA:24624"/>
        <dbReference type="Rhea" id="RHEA-COMP:9670"/>
        <dbReference type="Rhea" id="RHEA-COMP:9704"/>
        <dbReference type="ChEBI" id="CHEBI:15378"/>
        <dbReference type="ChEBI" id="CHEBI:30616"/>
        <dbReference type="ChEBI" id="CHEBI:33019"/>
        <dbReference type="ChEBI" id="CHEBI:57926"/>
        <dbReference type="ChEBI" id="CHEBI:78442"/>
        <dbReference type="ChEBI" id="CHEBI:78534"/>
        <dbReference type="ChEBI" id="CHEBI:456215"/>
        <dbReference type="EC" id="6.1.1.3"/>
    </reaction>
</comment>
<evidence type="ECO:0000256" key="3">
    <source>
        <dbReference type="ARBA" id="ARBA00022598"/>
    </source>
</evidence>
<evidence type="ECO:0000256" key="4">
    <source>
        <dbReference type="ARBA" id="ARBA00022741"/>
    </source>
</evidence>
<dbReference type="InterPro" id="IPR036621">
    <property type="entry name" value="Anticodon-bd_dom_sf"/>
</dbReference>
<evidence type="ECO:0000256" key="8">
    <source>
        <dbReference type="ARBA" id="ARBA00049515"/>
    </source>
</evidence>
<dbReference type="NCBIfam" id="TIGR00418">
    <property type="entry name" value="thrS"/>
    <property type="match status" value="1"/>
</dbReference>
<dbReference type="GO" id="GO:0005737">
    <property type="term" value="C:cytoplasm"/>
    <property type="evidence" value="ECO:0007669"/>
    <property type="project" value="InterPro"/>
</dbReference>
<evidence type="ECO:0000259" key="9">
    <source>
        <dbReference type="PROSITE" id="PS50862"/>
    </source>
</evidence>
<proteinExistence type="inferred from homology"/>
<dbReference type="EC" id="6.1.1.3" evidence="2"/>
<dbReference type="InterPro" id="IPR002320">
    <property type="entry name" value="Thr-tRNA-ligase_IIa"/>
</dbReference>
<dbReference type="Gene3D" id="3.40.50.800">
    <property type="entry name" value="Anticodon-binding domain"/>
    <property type="match status" value="1"/>
</dbReference>
<dbReference type="SUPFAM" id="SSF52954">
    <property type="entry name" value="Class II aaRS ABD-related"/>
    <property type="match status" value="1"/>
</dbReference>
<dbReference type="PRINTS" id="PR01047">
    <property type="entry name" value="TRNASYNTHTHR"/>
</dbReference>
<dbReference type="PROSITE" id="PS50862">
    <property type="entry name" value="AA_TRNA_LIGASE_II"/>
    <property type="match status" value="1"/>
</dbReference>
<keyword evidence="5" id="KW-0067">ATP-binding</keyword>
<dbReference type="PANTHER" id="PTHR11451:SF44">
    <property type="entry name" value="THREONINE--TRNA LIGASE, CHLOROPLASTIC_MITOCHONDRIAL 2"/>
    <property type="match status" value="1"/>
</dbReference>
<organism evidence="10">
    <name type="scientific">marine metagenome</name>
    <dbReference type="NCBI Taxonomy" id="408172"/>
    <lineage>
        <taxon>unclassified sequences</taxon>
        <taxon>metagenomes</taxon>
        <taxon>ecological metagenomes</taxon>
    </lineage>
</organism>
<dbReference type="InterPro" id="IPR047246">
    <property type="entry name" value="ThrRS_anticodon"/>
</dbReference>
<keyword evidence="3" id="KW-0436">Ligase</keyword>
<dbReference type="NCBIfam" id="NF003068">
    <property type="entry name" value="PRK03991.1"/>
    <property type="match status" value="1"/>
</dbReference>
<dbReference type="SUPFAM" id="SSF55681">
    <property type="entry name" value="Class II aaRS and biotin synthetases"/>
    <property type="match status" value="1"/>
</dbReference>
<evidence type="ECO:0000256" key="7">
    <source>
        <dbReference type="ARBA" id="ARBA00023146"/>
    </source>
</evidence>
<comment type="similarity">
    <text evidence="1">Belongs to the class-II aminoacyl-tRNA synthetase family.</text>
</comment>
<dbReference type="GO" id="GO:0006435">
    <property type="term" value="P:threonyl-tRNA aminoacylation"/>
    <property type="evidence" value="ECO:0007669"/>
    <property type="project" value="InterPro"/>
</dbReference>